<protein>
    <submittedName>
        <fullName evidence="1">RteC domain-containing protein</fullName>
    </submittedName>
</protein>
<comment type="caution">
    <text evidence="1">The sequence shown here is derived from an EMBL/GenBank/DDBJ whole genome shotgun (WGS) entry which is preliminary data.</text>
</comment>
<dbReference type="InterPro" id="IPR018534">
    <property type="entry name" value="Tet_reg_excision_RteC"/>
</dbReference>
<organism evidence="1 2">
    <name type="scientific">Pedobacter rhodius</name>
    <dbReference type="NCBI Taxonomy" id="3004098"/>
    <lineage>
        <taxon>Bacteria</taxon>
        <taxon>Pseudomonadati</taxon>
        <taxon>Bacteroidota</taxon>
        <taxon>Sphingobacteriia</taxon>
        <taxon>Sphingobacteriales</taxon>
        <taxon>Sphingobacteriaceae</taxon>
        <taxon>Pedobacter</taxon>
    </lineage>
</organism>
<keyword evidence="2" id="KW-1185">Reference proteome</keyword>
<dbReference type="EMBL" id="JAPWGL010000002">
    <property type="protein sequence ID" value="MCZ4223526.1"/>
    <property type="molecule type" value="Genomic_DNA"/>
</dbReference>
<reference evidence="1" key="1">
    <citation type="submission" date="2022-12" db="EMBL/GenBank/DDBJ databases">
        <title>Genome sequence of SJ11.</title>
        <authorList>
            <person name="Woo H."/>
        </authorList>
    </citation>
    <scope>NUCLEOTIDE SEQUENCE</scope>
    <source>
        <strain evidence="1">SJ11</strain>
    </source>
</reference>
<evidence type="ECO:0000313" key="1">
    <source>
        <dbReference type="EMBL" id="MCZ4223526.1"/>
    </source>
</evidence>
<dbReference type="Proteomes" id="UP001144341">
    <property type="component" value="Unassembled WGS sequence"/>
</dbReference>
<proteinExistence type="predicted"/>
<accession>A0ABT4KX67</accession>
<sequence>MLAKVSEELYTQLDEKITQILIEETDIFRSLSEILKAVRESLRQLKEYILANPFIDDDEQIWFFKYIKPKFYCLRLFYLEKYELQTIVPSANPKQIKQFYHDELATIMRFFQRNAFIYQYYRRGATELDSIYFLRGVDVQSVLLPDIPEQDCEFSTSQDYLFSKIKAYELLQEYILTQLRLLDNQISVQPTTAVKNETNRLTWTGDKTNLVEVIYGLFYTGQLNNGNATIADIIKWMEANLQIDLSRSYRNFIDIRNRKRDSPTRFLDKMRDFILQRIDEDNTYKPNRGAKLLGDKQ</sequence>
<dbReference type="RefSeq" id="WP_269415315.1">
    <property type="nucleotide sequence ID" value="NZ_JAPWGL010000002.1"/>
</dbReference>
<evidence type="ECO:0000313" key="2">
    <source>
        <dbReference type="Proteomes" id="UP001144341"/>
    </source>
</evidence>
<name>A0ABT4KX67_9SPHI</name>
<gene>
    <name evidence="1" type="ORF">O0931_09470</name>
</gene>
<dbReference type="Pfam" id="PF09357">
    <property type="entry name" value="RteC"/>
    <property type="match status" value="1"/>
</dbReference>